<evidence type="ECO:0000259" key="2">
    <source>
        <dbReference type="Pfam" id="PF00534"/>
    </source>
</evidence>
<name>A0A1M5FSP6_9BACT</name>
<dbReference type="GO" id="GO:0016757">
    <property type="term" value="F:glycosyltransferase activity"/>
    <property type="evidence" value="ECO:0007669"/>
    <property type="project" value="InterPro"/>
</dbReference>
<sequence length="370" mass="42051">MDENKNITIVACYFGPKLGVGVFIEKLLSYLLPLLKEGGYNITLVTNTNVLEHSPLIDTDGIEVVCPEELQKTISSKAYFLNTFPDTSYVKDAKYVLFTADSVIGKGVKNAISVVHDINEFDVHNKFGIIRTWFRKRMIRSVISRACKIVVISGFVKDQIIKYFPNEQFDGRLSVIHNGIDLVESEDLSVTHKQKEPYFLIVGRIDPKGKKLYEALKIYQAYKSQNPEFELKIVGGINRFCEKEANSFLLDANRISGVQYLGYVEDKELNALYESAFATIFYSEFEGFGFPILEAFGRGCPVITNPANKVNDELANGYDVKIAESDLNNVEMICWKVDLIRKMDTEVLKATALRFSWKKTARQYFDLLND</sequence>
<dbReference type="STRING" id="1346286.SAMN05444362_112100"/>
<evidence type="ECO:0000313" key="4">
    <source>
        <dbReference type="Proteomes" id="UP000184480"/>
    </source>
</evidence>
<dbReference type="Gene3D" id="3.40.50.2000">
    <property type="entry name" value="Glycogen Phosphorylase B"/>
    <property type="match status" value="2"/>
</dbReference>
<accession>A0A1M5FSP6</accession>
<dbReference type="AlphaFoldDB" id="A0A1M5FSP6"/>
<dbReference type="Proteomes" id="UP000184480">
    <property type="component" value="Unassembled WGS sequence"/>
</dbReference>
<evidence type="ECO:0000256" key="1">
    <source>
        <dbReference type="ARBA" id="ARBA00022679"/>
    </source>
</evidence>
<dbReference type="PANTHER" id="PTHR46401:SF2">
    <property type="entry name" value="GLYCOSYLTRANSFERASE WBBK-RELATED"/>
    <property type="match status" value="1"/>
</dbReference>
<dbReference type="InterPro" id="IPR001296">
    <property type="entry name" value="Glyco_trans_1"/>
</dbReference>
<dbReference type="EMBL" id="FQUC01000012">
    <property type="protein sequence ID" value="SHF94496.1"/>
    <property type="molecule type" value="Genomic_DNA"/>
</dbReference>
<keyword evidence="4" id="KW-1185">Reference proteome</keyword>
<organism evidence="3 4">
    <name type="scientific">Dysgonomonas macrotermitis</name>
    <dbReference type="NCBI Taxonomy" id="1346286"/>
    <lineage>
        <taxon>Bacteria</taxon>
        <taxon>Pseudomonadati</taxon>
        <taxon>Bacteroidota</taxon>
        <taxon>Bacteroidia</taxon>
        <taxon>Bacteroidales</taxon>
        <taxon>Dysgonomonadaceae</taxon>
        <taxon>Dysgonomonas</taxon>
    </lineage>
</organism>
<dbReference type="PANTHER" id="PTHR46401">
    <property type="entry name" value="GLYCOSYLTRANSFERASE WBBK-RELATED"/>
    <property type="match status" value="1"/>
</dbReference>
<keyword evidence="1 3" id="KW-0808">Transferase</keyword>
<evidence type="ECO:0000313" key="3">
    <source>
        <dbReference type="EMBL" id="SHF94496.1"/>
    </source>
</evidence>
<dbReference type="OrthoDB" id="9801609at2"/>
<proteinExistence type="predicted"/>
<feature type="domain" description="Glycosyl transferase family 1" evidence="2">
    <location>
        <begin position="191"/>
        <end position="340"/>
    </location>
</feature>
<dbReference type="Pfam" id="PF00534">
    <property type="entry name" value="Glycos_transf_1"/>
    <property type="match status" value="1"/>
</dbReference>
<dbReference type="RefSeq" id="WP_062180736.1">
    <property type="nucleotide sequence ID" value="NZ_BBXL01000011.1"/>
</dbReference>
<reference evidence="4" key="1">
    <citation type="submission" date="2016-11" db="EMBL/GenBank/DDBJ databases">
        <authorList>
            <person name="Varghese N."/>
            <person name="Submissions S."/>
        </authorList>
    </citation>
    <scope>NUCLEOTIDE SEQUENCE [LARGE SCALE GENOMIC DNA]</scope>
    <source>
        <strain evidence="4">DSM 27370</strain>
    </source>
</reference>
<protein>
    <submittedName>
        <fullName evidence="3">Glycosyltransferase involved in cell wall bisynthesis</fullName>
    </submittedName>
</protein>
<dbReference type="SUPFAM" id="SSF53756">
    <property type="entry name" value="UDP-Glycosyltransferase/glycogen phosphorylase"/>
    <property type="match status" value="1"/>
</dbReference>
<gene>
    <name evidence="3" type="ORF">SAMN05444362_112100</name>
</gene>